<accession>A0ABZ2C1D4</accession>
<evidence type="ECO:0000313" key="3">
    <source>
        <dbReference type="Proteomes" id="UP001330434"/>
    </source>
</evidence>
<gene>
    <name evidence="2" type="ORF">Bealeia1_00361</name>
</gene>
<keyword evidence="1" id="KW-0732">Signal</keyword>
<name>A0ABZ2C1D4_9PROT</name>
<evidence type="ECO:0000313" key="2">
    <source>
        <dbReference type="EMBL" id="WVX66188.1"/>
    </source>
</evidence>
<evidence type="ECO:0008006" key="4">
    <source>
        <dbReference type="Google" id="ProtNLM"/>
    </source>
</evidence>
<reference evidence="2 3" key="1">
    <citation type="journal article" date="2024" name="Environ. Microbiol.">
        <title>Novel evolutionary insights on the interactions of the Holosporales (Alphaproteobacteria) with eukaryotic hosts from comparative genomics.</title>
        <authorList>
            <person name="Giovannini M."/>
            <person name="Petroni G."/>
            <person name="Castelli M."/>
        </authorList>
    </citation>
    <scope>NUCLEOTIDE SEQUENCE [LARGE SCALE GENOMIC DNA]</scope>
    <source>
        <strain evidence="2 3">US_Bl 15I1</strain>
    </source>
</reference>
<dbReference type="Proteomes" id="UP001330434">
    <property type="component" value="Chromosome"/>
</dbReference>
<proteinExistence type="predicted"/>
<keyword evidence="3" id="KW-1185">Reference proteome</keyword>
<protein>
    <recommendedName>
        <fullName evidence="4">Organic solvent tolerance-like N-terminal domain-containing protein</fullName>
    </recommendedName>
</protein>
<feature type="chain" id="PRO_5045899225" description="Organic solvent tolerance-like N-terminal domain-containing protein" evidence="1">
    <location>
        <begin position="21"/>
        <end position="115"/>
    </location>
</feature>
<sequence>MTKKIVFMSLALSFSVVNLSATIYWTKDDLDFTRSIRKITEIGEVRDGNNRLIHQNVCTDVEYFDGIVSREFYKLQGTACVQAESKIISGPHQDGKNPHKHVVIGKVNKADFIRA</sequence>
<organism evidence="2 3">
    <name type="scientific">Candidatus Bealeia paramacronuclearis</name>
    <dbReference type="NCBI Taxonomy" id="1921001"/>
    <lineage>
        <taxon>Bacteria</taxon>
        <taxon>Pseudomonadati</taxon>
        <taxon>Pseudomonadota</taxon>
        <taxon>Alphaproteobacteria</taxon>
        <taxon>Holosporales</taxon>
        <taxon>Holosporaceae</taxon>
        <taxon>Candidatus Bealeia</taxon>
    </lineage>
</organism>
<dbReference type="RefSeq" id="WP_331256710.1">
    <property type="nucleotide sequence ID" value="NZ_CP133270.1"/>
</dbReference>
<evidence type="ECO:0000256" key="1">
    <source>
        <dbReference type="SAM" id="SignalP"/>
    </source>
</evidence>
<dbReference type="EMBL" id="CP133270">
    <property type="protein sequence ID" value="WVX66188.1"/>
    <property type="molecule type" value="Genomic_DNA"/>
</dbReference>
<feature type="signal peptide" evidence="1">
    <location>
        <begin position="1"/>
        <end position="20"/>
    </location>
</feature>